<comment type="caution">
    <text evidence="4">The sequence shown here is derived from an EMBL/GenBank/DDBJ whole genome shotgun (WGS) entry which is preliminary data.</text>
</comment>
<sequence>MPRSQKRNPSEPLSDPEPAGGAPAATGRRRVRRGILIAGFTLLGLLIVALSAFLLWANDTYAVTPDGFDSVQEDPRLSVDDQGDAVVMGPAEGGDGGGLVFFAGAKVEPQAYAPTFQELTAEGTTVVIIKPFLNLAILERRPWEDFTALAPDIENWSVGGHSMGGVRACTYAEDAEVRALILLASYCSLGDLSDRDDLAALTVTGTQDELVAEEDLRSSLALMPPGAQRVDIEGATHAQFGDYGPQRGDGDPTISDDEARALTYEAIGPFLTSLDE</sequence>
<keyword evidence="4" id="KW-0378">Hydrolase</keyword>
<dbReference type="Pfam" id="PF12695">
    <property type="entry name" value="Abhydrolase_5"/>
    <property type="match status" value="1"/>
</dbReference>
<keyword evidence="2" id="KW-0472">Membrane</keyword>
<dbReference type="OrthoDB" id="9780932at2"/>
<evidence type="ECO:0000313" key="4">
    <source>
        <dbReference type="EMBL" id="TLP96784.1"/>
    </source>
</evidence>
<organism evidence="4 5">
    <name type="scientific">Nesterenkonia salmonea</name>
    <dbReference type="NCBI Taxonomy" id="1804987"/>
    <lineage>
        <taxon>Bacteria</taxon>
        <taxon>Bacillati</taxon>
        <taxon>Actinomycetota</taxon>
        <taxon>Actinomycetes</taxon>
        <taxon>Micrococcales</taxon>
        <taxon>Micrococcaceae</taxon>
        <taxon>Nesterenkonia</taxon>
    </lineage>
</organism>
<dbReference type="AlphaFoldDB" id="A0A5R9BBL7"/>
<evidence type="ECO:0000256" key="1">
    <source>
        <dbReference type="SAM" id="MobiDB-lite"/>
    </source>
</evidence>
<feature type="transmembrane region" description="Helical" evidence="2">
    <location>
        <begin position="35"/>
        <end position="56"/>
    </location>
</feature>
<evidence type="ECO:0000259" key="3">
    <source>
        <dbReference type="Pfam" id="PF12695"/>
    </source>
</evidence>
<dbReference type="EMBL" id="VAVZ01000021">
    <property type="protein sequence ID" value="TLP96784.1"/>
    <property type="molecule type" value="Genomic_DNA"/>
</dbReference>
<feature type="region of interest" description="Disordered" evidence="1">
    <location>
        <begin position="1"/>
        <end position="26"/>
    </location>
</feature>
<dbReference type="Proteomes" id="UP000310458">
    <property type="component" value="Unassembled WGS sequence"/>
</dbReference>
<dbReference type="RefSeq" id="WP_138253148.1">
    <property type="nucleotide sequence ID" value="NZ_VAVZ01000021.1"/>
</dbReference>
<keyword evidence="2" id="KW-1133">Transmembrane helix</keyword>
<proteinExistence type="predicted"/>
<dbReference type="InterPro" id="IPR029059">
    <property type="entry name" value="AB_hydrolase_5"/>
</dbReference>
<keyword evidence="2" id="KW-0812">Transmembrane</keyword>
<dbReference type="GO" id="GO:0016787">
    <property type="term" value="F:hydrolase activity"/>
    <property type="evidence" value="ECO:0007669"/>
    <property type="project" value="UniProtKB-KW"/>
</dbReference>
<accession>A0A5R9BBL7</accession>
<dbReference type="InterPro" id="IPR029058">
    <property type="entry name" value="AB_hydrolase_fold"/>
</dbReference>
<evidence type="ECO:0000313" key="5">
    <source>
        <dbReference type="Proteomes" id="UP000310458"/>
    </source>
</evidence>
<feature type="domain" description="Alpha/beta hydrolase fold-5" evidence="3">
    <location>
        <begin position="98"/>
        <end position="258"/>
    </location>
</feature>
<evidence type="ECO:0000256" key="2">
    <source>
        <dbReference type="SAM" id="Phobius"/>
    </source>
</evidence>
<name>A0A5R9BBL7_9MICC</name>
<dbReference type="Gene3D" id="3.40.50.1820">
    <property type="entry name" value="alpha/beta hydrolase"/>
    <property type="match status" value="1"/>
</dbReference>
<gene>
    <name evidence="4" type="ORF">FEF26_08680</name>
</gene>
<dbReference type="SUPFAM" id="SSF53474">
    <property type="entry name" value="alpha/beta-Hydrolases"/>
    <property type="match status" value="1"/>
</dbReference>
<reference evidence="4 5" key="1">
    <citation type="submission" date="2019-05" db="EMBL/GenBank/DDBJ databases">
        <title>Nesterenkonia sp. GY074 isolated from the Southern Atlantic Ocean.</title>
        <authorList>
            <person name="Zhang G."/>
        </authorList>
    </citation>
    <scope>NUCLEOTIDE SEQUENCE [LARGE SCALE GENOMIC DNA]</scope>
    <source>
        <strain evidence="4 5">GY074</strain>
    </source>
</reference>
<keyword evidence="5" id="KW-1185">Reference proteome</keyword>
<protein>
    <submittedName>
        <fullName evidence="4">Alpha/beta hydrolase</fullName>
    </submittedName>
</protein>